<proteinExistence type="predicted"/>
<dbReference type="AlphaFoldDB" id="A0A1B6EHN1"/>
<dbReference type="InterPro" id="IPR036691">
    <property type="entry name" value="Endo/exonu/phosph_ase_sf"/>
</dbReference>
<feature type="non-terminal residue" evidence="1">
    <location>
        <position position="213"/>
    </location>
</feature>
<protein>
    <recommendedName>
        <fullName evidence="2">Endonuclease/exonuclease/phosphatase domain-containing protein</fullName>
    </recommendedName>
</protein>
<dbReference type="SUPFAM" id="SSF56219">
    <property type="entry name" value="DNase I-like"/>
    <property type="match status" value="1"/>
</dbReference>
<evidence type="ECO:0000313" key="1">
    <source>
        <dbReference type="EMBL" id="JAS37410.1"/>
    </source>
</evidence>
<dbReference type="EMBL" id="GECZ01032359">
    <property type="protein sequence ID" value="JAS37410.1"/>
    <property type="molecule type" value="Transcribed_RNA"/>
</dbReference>
<sequence>TNPFGRQLQNYVEARQHIQLLAPEEPTHFHLAGHTPDILDIALAGSFGRLIDVTVVSDLSSDHLPVIFDLPEDQGLSYPPRRPWRVNWVGYSNFLADRQRPPPPPAESAEQLEGQVQELTSLLQEAVAASSSQSSASDRLQPLPRELRAEIQLRRRLRRDYQRTRCPRAKAVFNRQARRCSRLLDEHRTAAWDDFVEARADEVGGVWRIAKSL</sequence>
<name>A0A1B6EHN1_9HEMI</name>
<reference evidence="1" key="1">
    <citation type="submission" date="2015-11" db="EMBL/GenBank/DDBJ databases">
        <title>De novo transcriptome assembly of four potential Pierce s Disease insect vectors from Arizona vineyards.</title>
        <authorList>
            <person name="Tassone E.E."/>
        </authorList>
    </citation>
    <scope>NUCLEOTIDE SEQUENCE</scope>
</reference>
<gene>
    <name evidence="1" type="ORF">g.45567</name>
</gene>
<evidence type="ECO:0008006" key="2">
    <source>
        <dbReference type="Google" id="ProtNLM"/>
    </source>
</evidence>
<organism evidence="1">
    <name type="scientific">Cuerna arida</name>
    <dbReference type="NCBI Taxonomy" id="1464854"/>
    <lineage>
        <taxon>Eukaryota</taxon>
        <taxon>Metazoa</taxon>
        <taxon>Ecdysozoa</taxon>
        <taxon>Arthropoda</taxon>
        <taxon>Hexapoda</taxon>
        <taxon>Insecta</taxon>
        <taxon>Pterygota</taxon>
        <taxon>Neoptera</taxon>
        <taxon>Paraneoptera</taxon>
        <taxon>Hemiptera</taxon>
        <taxon>Auchenorrhyncha</taxon>
        <taxon>Membracoidea</taxon>
        <taxon>Cicadellidae</taxon>
        <taxon>Cicadellinae</taxon>
        <taxon>Proconiini</taxon>
        <taxon>Cuerna</taxon>
    </lineage>
</organism>
<feature type="non-terminal residue" evidence="1">
    <location>
        <position position="1"/>
    </location>
</feature>
<accession>A0A1B6EHN1</accession>